<proteinExistence type="predicted"/>
<dbReference type="SMART" id="SM00382">
    <property type="entry name" value="AAA"/>
    <property type="match status" value="2"/>
</dbReference>
<dbReference type="InterPro" id="IPR003593">
    <property type="entry name" value="AAA+_ATPase"/>
</dbReference>
<name>A0A2T0JSB4_9ACTN</name>
<evidence type="ECO:0000259" key="2">
    <source>
        <dbReference type="SMART" id="SM00382"/>
    </source>
</evidence>
<dbReference type="Proteomes" id="UP000239415">
    <property type="component" value="Unassembled WGS sequence"/>
</dbReference>
<dbReference type="SUPFAM" id="SSF48452">
    <property type="entry name" value="TPR-like"/>
    <property type="match status" value="1"/>
</dbReference>
<protein>
    <recommendedName>
        <fullName evidence="2">AAA+ ATPase domain-containing protein</fullName>
    </recommendedName>
</protein>
<dbReference type="RefSeq" id="WP_146169573.1">
    <property type="nucleotide sequence ID" value="NZ_BOMO01000166.1"/>
</dbReference>
<dbReference type="Gene3D" id="3.40.50.300">
    <property type="entry name" value="P-loop containing nucleotide triphosphate hydrolases"/>
    <property type="match status" value="2"/>
</dbReference>
<dbReference type="InterPro" id="IPR011990">
    <property type="entry name" value="TPR-like_helical_dom_sf"/>
</dbReference>
<dbReference type="Gene3D" id="1.25.40.10">
    <property type="entry name" value="Tetratricopeptide repeat domain"/>
    <property type="match status" value="1"/>
</dbReference>
<comment type="caution">
    <text evidence="3">The sequence shown here is derived from an EMBL/GenBank/DDBJ whole genome shotgun (WGS) entry which is preliminary data.</text>
</comment>
<gene>
    <name evidence="3" type="ORF">CLV67_1335</name>
</gene>
<dbReference type="EMBL" id="PVMZ01000033">
    <property type="protein sequence ID" value="PRX10525.1"/>
    <property type="molecule type" value="Genomic_DNA"/>
</dbReference>
<feature type="domain" description="AAA+ ATPase" evidence="2">
    <location>
        <begin position="314"/>
        <end position="439"/>
    </location>
</feature>
<keyword evidence="4" id="KW-1185">Reference proteome</keyword>
<dbReference type="SUPFAM" id="SSF52540">
    <property type="entry name" value="P-loop containing nucleoside triphosphate hydrolases"/>
    <property type="match status" value="2"/>
</dbReference>
<evidence type="ECO:0000256" key="1">
    <source>
        <dbReference type="SAM" id="MobiDB-lite"/>
    </source>
</evidence>
<sequence length="1296" mass="141332">MDDVRNESTPESVRRGPERLVDLPVDRGNPAPQVRAYFQFQDDCAALVLLGHLGDAALEAVVIERATDLILVPTVGDPELVSIKHRESNRSGTVAWTWAALQKDNVLTDLHAKWLMYEKKATLAFWSSAGFADATYELWKVCAHRDEPSPQLLSQVSRYLGVSLAEARDFLAALHLPEQPLPRRKEMEDVAVRRTADVLRPLRSDADRTAAACFEALRARIREASTDTAARSTERAARAATLARATARRDSLRIRHEYISRAEAIDLLLRTHDRLSAQRVDSGSTRWEVDPHFVGRAAELADLERALRPGDPHEVAPVLVCGMVGAGKTSLAVQFAALHNDSLRAVVIPGTSRSAVQRAVARLLHPPGNSVPAGENPAVVGSVVNADSIDEDQDQHLPVALPRSAALLLVIDGVTDASAIAGLIPRRSLCRVLITSTVRQIDHGFHRIELSTWSPTESSRFIRAILPDATPSDAASMGSSLGHHPLAVSQAVNYCLASGRPISGFLARLKRQPDIALQRGKVAGHPAGLVSAIELHLRLLRQNDEVGHDLLMLLAHLGPEPIREELLQRVGAYVLVATPYLQDVKVSRWARLKAKTTGRPLADRFIVAEISKHVQRISAELADDAARETAVDNLVERTLVRRAGTNLTVHPLIATVVRQSDSEPLTWIELGLGLFLDQMLLDEPDDLTAALDEDMDHVVALVLLALQHGHSGPAVIVASIAVCRYLANRSGIPPLDTVEAAAEFAMNTLAMTDGLEERNLAPMWMVVRYRKAAAALLQRAGRIDTAIEQLQRTKEIISASPALPIDARKLTLGVLLDLGAIVVSTPRRELAPDILAALDEALTEELDMGPDMWASAGHIRASLLRLLGRTQEATSTNAAALDAAIADGNVSPRLIADLHDSAATLARDMRDPVARLHHEMAVLDYYRTMPGKRVSLRMMHALHSSADATLEVGQLEATIELLTEFEELARTVFGVDSTQYAKHLAIRGRLNLHRDHFEDALSDLEAAAAALRAAGEPEQGFLPAVLVHIGHVATWLGLPDRASTAFAEAIDIDTHVYGPDHPETRADIEIRDHAAISFAAHRGMIETNRFRFRATPSVPAGQYEVMSGRLEIGRDLTGAVRTWRLHQPGIGLLNGVIHGPGRSGRSTLLRFLLSVAARSRRFRIIPTGHAWSSRDRRTWGRHLEATEGPAAVEHRLRRIHDELVALNDEELFTEPSADTPATLIGIDDADSLLHAAPGLVAILERIAVEGPAAGITVILITTDTTLNSFGGSTVLRDAVLEGNQVDHHPDYRPRRR</sequence>
<dbReference type="InterPro" id="IPR027417">
    <property type="entry name" value="P-loop_NTPase"/>
</dbReference>
<feature type="region of interest" description="Disordered" evidence="1">
    <location>
        <begin position="1"/>
        <end position="25"/>
    </location>
</feature>
<dbReference type="OrthoDB" id="3885120at2"/>
<reference evidence="3 4" key="1">
    <citation type="submission" date="2018-03" db="EMBL/GenBank/DDBJ databases">
        <title>Genomic Encyclopedia of Archaeal and Bacterial Type Strains, Phase II (KMG-II): from individual species to whole genera.</title>
        <authorList>
            <person name="Goeker M."/>
        </authorList>
    </citation>
    <scope>NUCLEOTIDE SEQUENCE [LARGE SCALE GENOMIC DNA]</scope>
    <source>
        <strain evidence="3 4">DSM 43146</strain>
    </source>
</reference>
<accession>A0A2T0JSB4</accession>
<evidence type="ECO:0000313" key="4">
    <source>
        <dbReference type="Proteomes" id="UP000239415"/>
    </source>
</evidence>
<feature type="domain" description="AAA+ ATPase" evidence="2">
    <location>
        <begin position="1131"/>
        <end position="1286"/>
    </location>
</feature>
<evidence type="ECO:0000313" key="3">
    <source>
        <dbReference type="EMBL" id="PRX10525.1"/>
    </source>
</evidence>
<organism evidence="3 4">
    <name type="scientific">Actinoplanes italicus</name>
    <dbReference type="NCBI Taxonomy" id="113567"/>
    <lineage>
        <taxon>Bacteria</taxon>
        <taxon>Bacillati</taxon>
        <taxon>Actinomycetota</taxon>
        <taxon>Actinomycetes</taxon>
        <taxon>Micromonosporales</taxon>
        <taxon>Micromonosporaceae</taxon>
        <taxon>Actinoplanes</taxon>
    </lineage>
</organism>